<accession>A0A0B6AN28</accession>
<dbReference type="RefSeq" id="WP_016763751.1">
    <property type="nucleotide sequence ID" value="NZ_BCVB01000005.1"/>
</dbReference>
<dbReference type="GeneID" id="93642195"/>
<sequence>MPNVIRILQLFLPWISLVFMPKKSMRTYFPASLFASSLVIGMCSLAIPYKWWSVKGGWKGKILNDSSFIFGPFLIGTLWIFHFTFGSFKRFFFVNLLMDSLFAFPLSYLYQKLDLFKLVNFKPKHIFFSFISFCLTIYGYQALTNKDK</sequence>
<reference evidence="1 2" key="1">
    <citation type="journal article" date="2015" name="Genome Announc.">
        <title>Complete genome sequences for 35 biothreat assay-relevant bacillus species.</title>
        <authorList>
            <person name="Johnson S.L."/>
            <person name="Daligault H.E."/>
            <person name="Davenport K.W."/>
            <person name="Jaissle J."/>
            <person name="Frey K.G."/>
            <person name="Ladner J.T."/>
            <person name="Broomall S.M."/>
            <person name="Bishop-Lilly K.A."/>
            <person name="Bruce D.C."/>
            <person name="Gibbons H.S."/>
            <person name="Coyne S.R."/>
            <person name="Lo C.C."/>
            <person name="Meincke L."/>
            <person name="Munk A.C."/>
            <person name="Koroleva G.I."/>
            <person name="Rosenzweig C.N."/>
            <person name="Palacios G.F."/>
            <person name="Redden C.L."/>
            <person name="Minogue T.D."/>
            <person name="Chain P.S."/>
        </authorList>
    </citation>
    <scope>NUCLEOTIDE SEQUENCE [LARGE SCALE GENOMIC DNA]</scope>
    <source>
        <strain evidence="2">ATCC 14581 / DSM 32 / JCM 2506 / NBRC 15308 / NCIMB 9376 / NCTC 10342 / NRRL B-14308 / VKM B-512</strain>
    </source>
</reference>
<dbReference type="EMBL" id="CP009920">
    <property type="protein sequence ID" value="AJI22482.1"/>
    <property type="molecule type" value="Genomic_DNA"/>
</dbReference>
<evidence type="ECO:0000313" key="2">
    <source>
        <dbReference type="Proteomes" id="UP000031829"/>
    </source>
</evidence>
<organism evidence="1 2">
    <name type="scientific">Priestia megaterium (strain ATCC 14581 / DSM 32 / CCUG 1817 / JCM 2506 / NBRC 15308 / NCIMB 9376 / NCTC 10342 / NRRL B-14308 / VKM B-512 / Ford 19)</name>
    <name type="common">Bacillus megaterium</name>
    <dbReference type="NCBI Taxonomy" id="1348623"/>
    <lineage>
        <taxon>Bacteria</taxon>
        <taxon>Bacillati</taxon>
        <taxon>Bacillota</taxon>
        <taxon>Bacilli</taxon>
        <taxon>Bacillales</taxon>
        <taxon>Bacillaceae</taxon>
        <taxon>Priestia</taxon>
    </lineage>
</organism>
<dbReference type="HOGENOM" id="CLU_130942_1_0_9"/>
<dbReference type="AlphaFoldDB" id="A0A0B6AN28"/>
<name>A0A0B6AN28_PRIM2</name>
<protein>
    <submittedName>
        <fullName evidence="1">Putative membrane protein</fullName>
    </submittedName>
</protein>
<evidence type="ECO:0000313" key="1">
    <source>
        <dbReference type="EMBL" id="AJI22482.1"/>
    </source>
</evidence>
<proteinExistence type="predicted"/>
<gene>
    <name evidence="1" type="ORF">BG04_4178</name>
</gene>
<dbReference type="Proteomes" id="UP000031829">
    <property type="component" value="Chromosome"/>
</dbReference>
<dbReference type="KEGG" id="bmeg:BG04_4178"/>